<name>A0A1M5B9A1_9BACE</name>
<dbReference type="Proteomes" id="UP000184509">
    <property type="component" value="Unassembled WGS sequence"/>
</dbReference>
<evidence type="ECO:0000259" key="15">
    <source>
        <dbReference type="Pfam" id="PF00593"/>
    </source>
</evidence>
<gene>
    <name evidence="17" type="ORF">SAMN05444405_10821</name>
</gene>
<evidence type="ECO:0000256" key="10">
    <source>
        <dbReference type="ARBA" id="ARBA00023136"/>
    </source>
</evidence>
<dbReference type="PANTHER" id="PTHR32552">
    <property type="entry name" value="FERRICHROME IRON RECEPTOR-RELATED"/>
    <property type="match status" value="1"/>
</dbReference>
<organism evidence="17 18">
    <name type="scientific">Bacteroides luti</name>
    <dbReference type="NCBI Taxonomy" id="1297750"/>
    <lineage>
        <taxon>Bacteria</taxon>
        <taxon>Pseudomonadati</taxon>
        <taxon>Bacteroidota</taxon>
        <taxon>Bacteroidia</taxon>
        <taxon>Bacteroidales</taxon>
        <taxon>Bacteroidaceae</taxon>
        <taxon>Bacteroides</taxon>
    </lineage>
</organism>
<dbReference type="InterPro" id="IPR036942">
    <property type="entry name" value="Beta-barrel_TonB_sf"/>
</dbReference>
<dbReference type="Gene3D" id="2.40.170.20">
    <property type="entry name" value="TonB-dependent receptor, beta-barrel domain"/>
    <property type="match status" value="1"/>
</dbReference>
<keyword evidence="3 12" id="KW-1134">Transmembrane beta strand</keyword>
<evidence type="ECO:0000256" key="4">
    <source>
        <dbReference type="ARBA" id="ARBA00022496"/>
    </source>
</evidence>
<dbReference type="SUPFAM" id="SSF56935">
    <property type="entry name" value="Porins"/>
    <property type="match status" value="1"/>
</dbReference>
<dbReference type="EMBL" id="FQTV01000008">
    <property type="protein sequence ID" value="SHF38742.1"/>
    <property type="molecule type" value="Genomic_DNA"/>
</dbReference>
<evidence type="ECO:0000256" key="14">
    <source>
        <dbReference type="SAM" id="SignalP"/>
    </source>
</evidence>
<evidence type="ECO:0000259" key="16">
    <source>
        <dbReference type="Pfam" id="PF07715"/>
    </source>
</evidence>
<keyword evidence="2 12" id="KW-0813">Transport</keyword>
<dbReference type="OrthoDB" id="9761152at2"/>
<accession>A0A1M5B9A1</accession>
<sequence>MKKKVQMLVGLTLIGSSSFAQVKDSLRLVRLQEVQVVGTRATAKTPVAFSNVSKDQIKKQNFGQDIPFLLTMTPSVVATSDAGAGVGYTGIRVRGTDASRINVTANGVPLNDAESHTLYWVDMPDFASSIEDLQIQRGAGTSTNGAGAFGASINMKTESISALPYAEINGSYGSFNTHKETFKVGTGLLKSRWAFDARLSNLASDGYIDRASTDLKSFFAQAGYYGDNDIFKFIVFGGKEKTYHAWNGNEDLAGKGRRYNPCGEIEDADGNVIGFYKDQTDNYIQTNYQMLYTHIFSPKWNMNLTLHYTDGEGYYQEYKNKRSLEEYGLQPFVYYGKLIEKSDLVRQKRMDNGFGGGVFSFNYSSGRLQASLGGAANEYKGNNYGRVIWVKNYFNNVLDPDHEYYRNNSDKTDANIYLKASYELLKGLSAYGDLQYRYIHYTIDGLNDKWDWTKTPGGMQTLAVDNNYNFFNPKAGLFWQMNKNSSAYASFSVAHKEPTRNNFTDAKFGKTPSSERLFDYEAGYTYNDSRFLVGVNFYYMKYKDQLILTGQTNDIGEPLADNVPDSYRVGMEYMLGAKITSWLRWDGNATLSQNKINDYTEYLDNYDADWKPLYTQTSNYVGKTTIAYSPSVIANSMFTFTYKNWDAALQSSYVGKQYLSNSQQEDCVLDAYFVNNLRLGYTFSLPAFKSIHLGLSINNLFNEKYESNGYGYSSYVIDADGSKTRYNGAGYFAQAGTNILAGITLKF</sequence>
<feature type="domain" description="TonB-dependent receptor plug" evidence="16">
    <location>
        <begin position="43"/>
        <end position="151"/>
    </location>
</feature>
<dbReference type="InterPro" id="IPR039426">
    <property type="entry name" value="TonB-dep_rcpt-like"/>
</dbReference>
<keyword evidence="7" id="KW-0408">Iron</keyword>
<evidence type="ECO:0000256" key="1">
    <source>
        <dbReference type="ARBA" id="ARBA00004571"/>
    </source>
</evidence>
<keyword evidence="10 12" id="KW-0472">Membrane</keyword>
<protein>
    <submittedName>
        <fullName evidence="17">Iron complex outermembrane recepter protein</fullName>
    </submittedName>
</protein>
<keyword evidence="11 12" id="KW-0998">Cell outer membrane</keyword>
<evidence type="ECO:0000256" key="8">
    <source>
        <dbReference type="ARBA" id="ARBA00023065"/>
    </source>
</evidence>
<dbReference type="GO" id="GO:0009279">
    <property type="term" value="C:cell outer membrane"/>
    <property type="evidence" value="ECO:0007669"/>
    <property type="project" value="UniProtKB-SubCell"/>
</dbReference>
<dbReference type="Pfam" id="PF07715">
    <property type="entry name" value="Plug"/>
    <property type="match status" value="1"/>
</dbReference>
<evidence type="ECO:0000313" key="18">
    <source>
        <dbReference type="Proteomes" id="UP000184509"/>
    </source>
</evidence>
<keyword evidence="9 13" id="KW-0798">TonB box</keyword>
<dbReference type="GO" id="GO:0015344">
    <property type="term" value="F:siderophore uptake transmembrane transporter activity"/>
    <property type="evidence" value="ECO:0007669"/>
    <property type="project" value="TreeGrafter"/>
</dbReference>
<comment type="subcellular location">
    <subcellularLocation>
        <location evidence="1 12">Cell outer membrane</location>
        <topology evidence="1 12">Multi-pass membrane protein</topology>
    </subcellularLocation>
</comment>
<dbReference type="AlphaFoldDB" id="A0A1M5B9A1"/>
<dbReference type="InterPro" id="IPR000531">
    <property type="entry name" value="Beta-barrel_TonB"/>
</dbReference>
<feature type="domain" description="TonB-dependent receptor-like beta-barrel" evidence="15">
    <location>
        <begin position="237"/>
        <end position="700"/>
    </location>
</feature>
<dbReference type="PANTHER" id="PTHR32552:SF68">
    <property type="entry name" value="FERRICHROME OUTER MEMBRANE TRANSPORTER_PHAGE RECEPTOR"/>
    <property type="match status" value="1"/>
</dbReference>
<evidence type="ECO:0000256" key="5">
    <source>
        <dbReference type="ARBA" id="ARBA00022692"/>
    </source>
</evidence>
<feature type="chain" id="PRO_5012861134" evidence="14">
    <location>
        <begin position="23"/>
        <end position="747"/>
    </location>
</feature>
<evidence type="ECO:0000313" key="17">
    <source>
        <dbReference type="EMBL" id="SHF38742.1"/>
    </source>
</evidence>
<dbReference type="RefSeq" id="WP_073401267.1">
    <property type="nucleotide sequence ID" value="NZ_FQTV01000008.1"/>
</dbReference>
<dbReference type="Pfam" id="PF00593">
    <property type="entry name" value="TonB_dep_Rec_b-barrel"/>
    <property type="match status" value="1"/>
</dbReference>
<keyword evidence="8" id="KW-0406">Ion transport</keyword>
<dbReference type="PROSITE" id="PS52016">
    <property type="entry name" value="TONB_DEPENDENT_REC_3"/>
    <property type="match status" value="1"/>
</dbReference>
<dbReference type="Gene3D" id="2.170.130.10">
    <property type="entry name" value="TonB-dependent receptor, plug domain"/>
    <property type="match status" value="1"/>
</dbReference>
<evidence type="ECO:0000256" key="2">
    <source>
        <dbReference type="ARBA" id="ARBA00022448"/>
    </source>
</evidence>
<keyword evidence="6 14" id="KW-0732">Signal</keyword>
<comment type="similarity">
    <text evidence="12 13">Belongs to the TonB-dependent receptor family.</text>
</comment>
<evidence type="ECO:0000256" key="12">
    <source>
        <dbReference type="PROSITE-ProRule" id="PRU01360"/>
    </source>
</evidence>
<keyword evidence="4" id="KW-0410">Iron transport</keyword>
<dbReference type="InterPro" id="IPR012910">
    <property type="entry name" value="Plug_dom"/>
</dbReference>
<evidence type="ECO:0000256" key="6">
    <source>
        <dbReference type="ARBA" id="ARBA00022729"/>
    </source>
</evidence>
<evidence type="ECO:0000256" key="9">
    <source>
        <dbReference type="ARBA" id="ARBA00023077"/>
    </source>
</evidence>
<feature type="signal peptide" evidence="14">
    <location>
        <begin position="1"/>
        <end position="22"/>
    </location>
</feature>
<keyword evidence="5 12" id="KW-0812">Transmembrane</keyword>
<dbReference type="InterPro" id="IPR037066">
    <property type="entry name" value="Plug_dom_sf"/>
</dbReference>
<proteinExistence type="inferred from homology"/>
<evidence type="ECO:0000256" key="13">
    <source>
        <dbReference type="RuleBase" id="RU003357"/>
    </source>
</evidence>
<evidence type="ECO:0000256" key="7">
    <source>
        <dbReference type="ARBA" id="ARBA00023004"/>
    </source>
</evidence>
<evidence type="ECO:0000256" key="3">
    <source>
        <dbReference type="ARBA" id="ARBA00022452"/>
    </source>
</evidence>
<evidence type="ECO:0000256" key="11">
    <source>
        <dbReference type="ARBA" id="ARBA00023237"/>
    </source>
</evidence>
<keyword evidence="18" id="KW-1185">Reference proteome</keyword>
<dbReference type="STRING" id="1297750.SAMN05444405_10821"/>
<reference evidence="17 18" key="1">
    <citation type="submission" date="2016-11" db="EMBL/GenBank/DDBJ databases">
        <authorList>
            <person name="Jaros S."/>
            <person name="Januszkiewicz K."/>
            <person name="Wedrychowicz H."/>
        </authorList>
    </citation>
    <scope>NUCLEOTIDE SEQUENCE [LARGE SCALE GENOMIC DNA]</scope>
    <source>
        <strain evidence="17 18">DSM 26991</strain>
    </source>
</reference>